<evidence type="ECO:0000256" key="9">
    <source>
        <dbReference type="ARBA" id="ARBA00022692"/>
    </source>
</evidence>
<evidence type="ECO:0000256" key="16">
    <source>
        <dbReference type="ARBA" id="ARBA00022989"/>
    </source>
</evidence>
<evidence type="ECO:0000256" key="10">
    <source>
        <dbReference type="ARBA" id="ARBA00022741"/>
    </source>
</evidence>
<dbReference type="PROSITE" id="PS50885">
    <property type="entry name" value="HAMP"/>
    <property type="match status" value="1"/>
</dbReference>
<keyword evidence="23" id="KW-0472">Membrane</keyword>
<name>A0AB34WZV2_9ACTO</name>
<dbReference type="Gene3D" id="1.10.287.130">
    <property type="match status" value="1"/>
</dbReference>
<evidence type="ECO:0000313" key="27">
    <source>
        <dbReference type="Proteomes" id="UP000070572"/>
    </source>
</evidence>
<keyword evidence="13" id="KW-0067">ATP-binding</keyword>
<reference evidence="26 27" key="1">
    <citation type="submission" date="2016-01" db="EMBL/GenBank/DDBJ databases">
        <authorList>
            <person name="Mitreva M."/>
            <person name="Pepin K.H."/>
            <person name="Mihindukulasuriya K.A."/>
            <person name="Fulton R."/>
            <person name="Fronick C."/>
            <person name="O'Laughlin M."/>
            <person name="Miner T."/>
            <person name="Herter B."/>
            <person name="Rosa B.A."/>
            <person name="Cordes M."/>
            <person name="Tomlinson C."/>
            <person name="Wollam A."/>
            <person name="Palsikar V.B."/>
            <person name="Mardis E.R."/>
            <person name="Wilson R.K."/>
        </authorList>
    </citation>
    <scope>NUCLEOTIDE SEQUENCE [LARGE SCALE GENOMIC DNA]</scope>
    <source>
        <strain evidence="26 27">DNF00696</strain>
    </source>
</reference>
<evidence type="ECO:0000256" key="5">
    <source>
        <dbReference type="ARBA" id="ARBA00012438"/>
    </source>
</evidence>
<evidence type="ECO:0000256" key="21">
    <source>
        <dbReference type="ARBA" id="ARBA00040454"/>
    </source>
</evidence>
<evidence type="ECO:0000313" key="26">
    <source>
        <dbReference type="EMBL" id="KXB80800.1"/>
    </source>
</evidence>
<evidence type="ECO:0000259" key="24">
    <source>
        <dbReference type="PROSITE" id="PS50109"/>
    </source>
</evidence>
<proteinExistence type="predicted"/>
<dbReference type="InterPro" id="IPR005467">
    <property type="entry name" value="His_kinase_dom"/>
</dbReference>
<sequence length="440" mass="47970">MRRRALLMVFQSVLVSLTLLGLPLAILAPSYVWQSSQASQDQLTVNLSRYLDQIGTRDLERTRQAVSNWQRVYVPESEISIDQQERRIYHSGAVDANWQLYSHARSAGGLYVSLRSSAVPVIWSAVGAVCAVLICGAVALGAGTAFAFRGSRRLAAPLIYLSAQAEQVGSGAVQARIQPTGIEEIDLVSEELSRSGERIIGRIAKERQFASDVTHQLRTPLTALSMRIEEIEYLTDDQEVRSEAEACLEQVERITQVVEDLKKRAAQANHGNAQAVKIDDIFRQQKNEWEAQFAAVGREIVFKNQVTDRLPLATPSSLSQAIATLVENSLKYGAGTVTVSTRKGVSSRSIFVEVTDEGEGVSEEIAPHIFRRGVSGHGSSGIGLALAKDLIEADGGRIELTSRQPVVFTISLSAVSESMSPDRLLPQGGLVVVGRRHGRQ</sequence>
<evidence type="ECO:0000256" key="22">
    <source>
        <dbReference type="ARBA" id="ARBA00041776"/>
    </source>
</evidence>
<evidence type="ECO:0000256" key="15">
    <source>
        <dbReference type="ARBA" id="ARBA00022912"/>
    </source>
</evidence>
<dbReference type="AlphaFoldDB" id="A0AB34WZV2"/>
<keyword evidence="14" id="KW-0460">Magnesium</keyword>
<dbReference type="SMART" id="SM00387">
    <property type="entry name" value="HATPase_c"/>
    <property type="match status" value="1"/>
</dbReference>
<dbReference type="GO" id="GO:0000155">
    <property type="term" value="F:phosphorelay sensor kinase activity"/>
    <property type="evidence" value="ECO:0007669"/>
    <property type="project" value="InterPro"/>
</dbReference>
<dbReference type="PROSITE" id="PS50109">
    <property type="entry name" value="HIS_KIN"/>
    <property type="match status" value="1"/>
</dbReference>
<organism evidence="26 27">
    <name type="scientific">Varibaculum cambriense</name>
    <dbReference type="NCBI Taxonomy" id="184870"/>
    <lineage>
        <taxon>Bacteria</taxon>
        <taxon>Bacillati</taxon>
        <taxon>Actinomycetota</taxon>
        <taxon>Actinomycetes</taxon>
        <taxon>Actinomycetales</taxon>
        <taxon>Actinomycetaceae</taxon>
        <taxon>Varibaculum</taxon>
    </lineage>
</organism>
<dbReference type="PANTHER" id="PTHR44936:SF9">
    <property type="entry name" value="SENSOR PROTEIN CREC"/>
    <property type="match status" value="1"/>
</dbReference>
<evidence type="ECO:0000256" key="7">
    <source>
        <dbReference type="ARBA" id="ARBA00022553"/>
    </source>
</evidence>
<dbReference type="SUPFAM" id="SSF47384">
    <property type="entry name" value="Homodimeric domain of signal transducing histidine kinase"/>
    <property type="match status" value="1"/>
</dbReference>
<evidence type="ECO:0000256" key="1">
    <source>
        <dbReference type="ARBA" id="ARBA00000085"/>
    </source>
</evidence>
<evidence type="ECO:0000256" key="17">
    <source>
        <dbReference type="ARBA" id="ARBA00023012"/>
    </source>
</evidence>
<comment type="caution">
    <text evidence="26">The sequence shown here is derived from an EMBL/GenBank/DDBJ whole genome shotgun (WGS) entry which is preliminary data.</text>
</comment>
<dbReference type="GO" id="GO:0004721">
    <property type="term" value="F:phosphoprotein phosphatase activity"/>
    <property type="evidence" value="ECO:0007669"/>
    <property type="project" value="UniProtKB-KW"/>
</dbReference>
<comment type="catalytic activity">
    <reaction evidence="1">
        <text>ATP + protein L-histidine = ADP + protein N-phospho-L-histidine.</text>
        <dbReference type="EC" id="2.7.13.3"/>
    </reaction>
</comment>
<comment type="subcellular location">
    <subcellularLocation>
        <location evidence="4">Cell membrane</location>
        <topology evidence="4">Multi-pass membrane protein</topology>
    </subcellularLocation>
</comment>
<feature type="transmembrane region" description="Helical" evidence="23">
    <location>
        <begin position="121"/>
        <end position="148"/>
    </location>
</feature>
<keyword evidence="7" id="KW-0597">Phosphoprotein</keyword>
<keyword evidence="16 23" id="KW-1133">Transmembrane helix</keyword>
<dbReference type="Pfam" id="PF02518">
    <property type="entry name" value="HATPase_c"/>
    <property type="match status" value="1"/>
</dbReference>
<evidence type="ECO:0000256" key="11">
    <source>
        <dbReference type="ARBA" id="ARBA00022777"/>
    </source>
</evidence>
<keyword evidence="20" id="KW-0464">Manganese</keyword>
<keyword evidence="15" id="KW-0904">Protein phosphatase</keyword>
<dbReference type="SMART" id="SM00388">
    <property type="entry name" value="HisKA"/>
    <property type="match status" value="1"/>
</dbReference>
<evidence type="ECO:0000256" key="13">
    <source>
        <dbReference type="ARBA" id="ARBA00022840"/>
    </source>
</evidence>
<dbReference type="InterPro" id="IPR003661">
    <property type="entry name" value="HisK_dim/P_dom"/>
</dbReference>
<dbReference type="RefSeq" id="WP_231725799.1">
    <property type="nucleotide sequence ID" value="NZ_JAHAIW010000002.1"/>
</dbReference>
<evidence type="ECO:0000256" key="14">
    <source>
        <dbReference type="ARBA" id="ARBA00022842"/>
    </source>
</evidence>
<gene>
    <name evidence="26" type="ORF">HMPREF1862_01107</name>
</gene>
<dbReference type="InterPro" id="IPR003594">
    <property type="entry name" value="HATPase_dom"/>
</dbReference>
<dbReference type="Gene3D" id="3.30.565.10">
    <property type="entry name" value="Histidine kinase-like ATPase, C-terminal domain"/>
    <property type="match status" value="1"/>
</dbReference>
<evidence type="ECO:0000256" key="18">
    <source>
        <dbReference type="ARBA" id="ARBA00023016"/>
    </source>
</evidence>
<evidence type="ECO:0000256" key="8">
    <source>
        <dbReference type="ARBA" id="ARBA00022679"/>
    </source>
</evidence>
<evidence type="ECO:0000256" key="19">
    <source>
        <dbReference type="ARBA" id="ARBA00023026"/>
    </source>
</evidence>
<feature type="domain" description="Histidine kinase" evidence="24">
    <location>
        <begin position="212"/>
        <end position="416"/>
    </location>
</feature>
<dbReference type="InterPro" id="IPR036097">
    <property type="entry name" value="HisK_dim/P_sf"/>
</dbReference>
<keyword evidence="19" id="KW-0843">Virulence</keyword>
<comment type="cofactor">
    <cofactor evidence="3">
        <name>Mg(2+)</name>
        <dbReference type="ChEBI" id="CHEBI:18420"/>
    </cofactor>
</comment>
<dbReference type="InterPro" id="IPR003660">
    <property type="entry name" value="HAMP_dom"/>
</dbReference>
<dbReference type="PRINTS" id="PR00344">
    <property type="entry name" value="BCTRLSENSOR"/>
</dbReference>
<keyword evidence="8" id="KW-0808">Transferase</keyword>
<comment type="cofactor">
    <cofactor evidence="2">
        <name>Mn(2+)</name>
        <dbReference type="ChEBI" id="CHEBI:29035"/>
    </cofactor>
</comment>
<dbReference type="InterPro" id="IPR050980">
    <property type="entry name" value="2C_sensor_his_kinase"/>
</dbReference>
<feature type="domain" description="HAMP" evidence="25">
    <location>
        <begin position="152"/>
        <end position="204"/>
    </location>
</feature>
<evidence type="ECO:0000256" key="23">
    <source>
        <dbReference type="SAM" id="Phobius"/>
    </source>
</evidence>
<dbReference type="SUPFAM" id="SSF55874">
    <property type="entry name" value="ATPase domain of HSP90 chaperone/DNA topoisomerase II/histidine kinase"/>
    <property type="match status" value="1"/>
</dbReference>
<keyword evidence="11 26" id="KW-0418">Kinase</keyword>
<keyword evidence="10" id="KW-0547">Nucleotide-binding</keyword>
<evidence type="ECO:0000259" key="25">
    <source>
        <dbReference type="PROSITE" id="PS50885"/>
    </source>
</evidence>
<dbReference type="Proteomes" id="UP000070572">
    <property type="component" value="Unassembled WGS sequence"/>
</dbReference>
<evidence type="ECO:0000256" key="6">
    <source>
        <dbReference type="ARBA" id="ARBA00022475"/>
    </source>
</evidence>
<dbReference type="Pfam" id="PF00512">
    <property type="entry name" value="HisKA"/>
    <property type="match status" value="1"/>
</dbReference>
<keyword evidence="6" id="KW-1003">Cell membrane</keyword>
<dbReference type="InterPro" id="IPR004358">
    <property type="entry name" value="Sig_transdc_His_kin-like_C"/>
</dbReference>
<dbReference type="GO" id="GO:0005886">
    <property type="term" value="C:plasma membrane"/>
    <property type="evidence" value="ECO:0007669"/>
    <property type="project" value="UniProtKB-SubCell"/>
</dbReference>
<dbReference type="EMBL" id="LSDN01000014">
    <property type="protein sequence ID" value="KXB80800.1"/>
    <property type="molecule type" value="Genomic_DNA"/>
</dbReference>
<evidence type="ECO:0000256" key="3">
    <source>
        <dbReference type="ARBA" id="ARBA00001946"/>
    </source>
</evidence>
<keyword evidence="9 23" id="KW-0812">Transmembrane</keyword>
<keyword evidence="17" id="KW-0902">Two-component regulatory system</keyword>
<keyword evidence="12" id="KW-0378">Hydrolase</keyword>
<accession>A0AB34WZV2</accession>
<dbReference type="GO" id="GO:0005524">
    <property type="term" value="F:ATP binding"/>
    <property type="evidence" value="ECO:0007669"/>
    <property type="project" value="UniProtKB-KW"/>
</dbReference>
<dbReference type="InterPro" id="IPR036890">
    <property type="entry name" value="HATPase_C_sf"/>
</dbReference>
<evidence type="ECO:0000256" key="20">
    <source>
        <dbReference type="ARBA" id="ARBA00023211"/>
    </source>
</evidence>
<evidence type="ECO:0000256" key="12">
    <source>
        <dbReference type="ARBA" id="ARBA00022801"/>
    </source>
</evidence>
<evidence type="ECO:0000256" key="4">
    <source>
        <dbReference type="ARBA" id="ARBA00004651"/>
    </source>
</evidence>
<dbReference type="EC" id="2.7.13.3" evidence="5"/>
<dbReference type="PANTHER" id="PTHR44936">
    <property type="entry name" value="SENSOR PROTEIN CREC"/>
    <property type="match status" value="1"/>
</dbReference>
<dbReference type="CDD" id="cd00082">
    <property type="entry name" value="HisKA"/>
    <property type="match status" value="1"/>
</dbReference>
<protein>
    <recommendedName>
        <fullName evidence="21">Signal transduction histidine-protein kinase/phosphatase MprB</fullName>
        <ecNumber evidence="5">2.7.13.3</ecNumber>
    </recommendedName>
    <alternativeName>
        <fullName evidence="22">Mycobacterial persistence regulator B</fullName>
    </alternativeName>
</protein>
<keyword evidence="18" id="KW-0346">Stress response</keyword>
<evidence type="ECO:0000256" key="2">
    <source>
        <dbReference type="ARBA" id="ARBA00001936"/>
    </source>
</evidence>